<dbReference type="PANTHER" id="PTHR30469">
    <property type="entry name" value="MULTIDRUG RESISTANCE PROTEIN MDTA"/>
    <property type="match status" value="1"/>
</dbReference>
<protein>
    <submittedName>
        <fullName evidence="5">Uncharacterized protein</fullName>
    </submittedName>
</protein>
<dbReference type="eggNOG" id="COG0845">
    <property type="taxonomic scope" value="Bacteria"/>
</dbReference>
<comment type="similarity">
    <text evidence="1">Belongs to the membrane fusion protein (MFP) (TC 8.A.1) family.</text>
</comment>
<evidence type="ECO:0000259" key="4">
    <source>
        <dbReference type="Pfam" id="PF25967"/>
    </source>
</evidence>
<proteinExistence type="inferred from homology"/>
<sequence length="376" mass="40033">MLIRWPGRLSIGATFVLILLYAAPAVAEEAARVAAAPVERADIVDRVRLTGTVVASRSARVSTDVGGLVQSMKVDLGDRVGQGDPLVQLDAALERLELRRAEAATREAGARLDDAERRLEDGRRLAARASLPQNELEARGSAVEAARAVAERLAAEEAYRAERVRRHLIAAPFDGVVARERTEAGEWVSPGDPVVDLVGVDRLRVDVPVPQRYFPDLRDDTAITLRADVLGGRAVPAKVLARVPVSDPTARTFTLRLRPVGDGLPLTPGMSVRVVLRLATGERGLVVPRDAVIRHPDGRVTVWVVQEGDGGPQVAERQVRLGQAFDGRVHVLSGLDAGARAVVRGNESLRPGQRVRVVGAGKPSAPASAPGNAAEG</sequence>
<dbReference type="Gene3D" id="2.40.50.100">
    <property type="match status" value="1"/>
</dbReference>
<dbReference type="Gene3D" id="2.40.420.20">
    <property type="match status" value="1"/>
</dbReference>
<keyword evidence="2" id="KW-0175">Coiled coil</keyword>
<dbReference type="Proteomes" id="UP000009881">
    <property type="component" value="Unassembled WGS sequence"/>
</dbReference>
<gene>
    <name evidence="5" type="ORF">C882_0229</name>
</gene>
<dbReference type="EMBL" id="ANHY01000011">
    <property type="protein sequence ID" value="EKV29799.1"/>
    <property type="molecule type" value="Genomic_DNA"/>
</dbReference>
<evidence type="ECO:0000256" key="2">
    <source>
        <dbReference type="SAM" id="Coils"/>
    </source>
</evidence>
<name>K9GYF7_9PROT</name>
<feature type="domain" description="Multidrug resistance protein MdtA-like C-terminal permuted SH3" evidence="4">
    <location>
        <begin position="285"/>
        <end position="345"/>
    </location>
</feature>
<comment type="caution">
    <text evidence="5">The sequence shown here is derived from an EMBL/GenBank/DDBJ whole genome shotgun (WGS) entry which is preliminary data.</text>
</comment>
<dbReference type="Gene3D" id="1.10.287.470">
    <property type="entry name" value="Helix hairpin bin"/>
    <property type="match status" value="1"/>
</dbReference>
<dbReference type="RefSeq" id="WP_009540889.1">
    <property type="nucleotide sequence ID" value="NZ_ANHY01000011.1"/>
</dbReference>
<dbReference type="AlphaFoldDB" id="K9GYF7"/>
<dbReference type="GO" id="GO:1990281">
    <property type="term" value="C:efflux pump complex"/>
    <property type="evidence" value="ECO:0007669"/>
    <property type="project" value="TreeGrafter"/>
</dbReference>
<dbReference type="PANTHER" id="PTHR30469:SF15">
    <property type="entry name" value="HLYD FAMILY OF SECRETION PROTEINS"/>
    <property type="match status" value="1"/>
</dbReference>
<dbReference type="InterPro" id="IPR006143">
    <property type="entry name" value="RND_pump_MFP"/>
</dbReference>
<accession>K9GYF7</accession>
<keyword evidence="6" id="KW-1185">Reference proteome</keyword>
<evidence type="ECO:0000256" key="1">
    <source>
        <dbReference type="ARBA" id="ARBA00009477"/>
    </source>
</evidence>
<dbReference type="InterPro" id="IPR058792">
    <property type="entry name" value="Beta-barrel_RND_2"/>
</dbReference>
<dbReference type="NCBIfam" id="TIGR01730">
    <property type="entry name" value="RND_mfp"/>
    <property type="match status" value="1"/>
</dbReference>
<evidence type="ECO:0000259" key="3">
    <source>
        <dbReference type="Pfam" id="PF25954"/>
    </source>
</evidence>
<reference evidence="5 6" key="1">
    <citation type="journal article" date="2013" name="Genome Announc.">
        <title>Draft Genome Sequence of an Alphaproteobacterium, Caenispirillum salinarum AK4(T), Isolated from a Solar Saltern.</title>
        <authorList>
            <person name="Khatri I."/>
            <person name="Singh A."/>
            <person name="Korpole S."/>
            <person name="Pinnaka A.K."/>
            <person name="Subramanian S."/>
        </authorList>
    </citation>
    <scope>NUCLEOTIDE SEQUENCE [LARGE SCALE GENOMIC DNA]</scope>
    <source>
        <strain evidence="5 6">AK4</strain>
    </source>
</reference>
<dbReference type="InterPro" id="IPR058627">
    <property type="entry name" value="MdtA-like_C"/>
</dbReference>
<dbReference type="Pfam" id="PF25967">
    <property type="entry name" value="RND-MFP_C"/>
    <property type="match status" value="1"/>
</dbReference>
<feature type="coiled-coil region" evidence="2">
    <location>
        <begin position="86"/>
        <end position="118"/>
    </location>
</feature>
<feature type="domain" description="CusB-like beta-barrel" evidence="3">
    <location>
        <begin position="205"/>
        <end position="277"/>
    </location>
</feature>
<evidence type="ECO:0000313" key="5">
    <source>
        <dbReference type="EMBL" id="EKV29799.1"/>
    </source>
</evidence>
<dbReference type="OrthoDB" id="9813967at2"/>
<dbReference type="SUPFAM" id="SSF111369">
    <property type="entry name" value="HlyD-like secretion proteins"/>
    <property type="match status" value="1"/>
</dbReference>
<dbReference type="Gene3D" id="2.40.30.170">
    <property type="match status" value="1"/>
</dbReference>
<dbReference type="Pfam" id="PF25954">
    <property type="entry name" value="Beta-barrel_RND_2"/>
    <property type="match status" value="1"/>
</dbReference>
<dbReference type="GO" id="GO:0015562">
    <property type="term" value="F:efflux transmembrane transporter activity"/>
    <property type="evidence" value="ECO:0007669"/>
    <property type="project" value="TreeGrafter"/>
</dbReference>
<evidence type="ECO:0000313" key="6">
    <source>
        <dbReference type="Proteomes" id="UP000009881"/>
    </source>
</evidence>
<dbReference type="STRING" id="1238182.C882_0229"/>
<organism evidence="5 6">
    <name type="scientific">Caenispirillum salinarum AK4</name>
    <dbReference type="NCBI Taxonomy" id="1238182"/>
    <lineage>
        <taxon>Bacteria</taxon>
        <taxon>Pseudomonadati</taxon>
        <taxon>Pseudomonadota</taxon>
        <taxon>Alphaproteobacteria</taxon>
        <taxon>Rhodospirillales</taxon>
        <taxon>Novispirillaceae</taxon>
        <taxon>Caenispirillum</taxon>
    </lineage>
</organism>